<keyword evidence="3" id="KW-1185">Reference proteome</keyword>
<dbReference type="EMBL" id="JAMYWD010000007">
    <property type="protein sequence ID" value="KAJ4964693.1"/>
    <property type="molecule type" value="Genomic_DNA"/>
</dbReference>
<gene>
    <name evidence="2" type="ORF">NE237_016542</name>
</gene>
<feature type="compositionally biased region" description="Basic and acidic residues" evidence="1">
    <location>
        <begin position="22"/>
        <end position="50"/>
    </location>
</feature>
<evidence type="ECO:0000313" key="3">
    <source>
        <dbReference type="Proteomes" id="UP001141806"/>
    </source>
</evidence>
<sequence length="156" mass="17414">MEEGDNDIVSSASDSSEEYIGIEEHDHESKDVEERSSVDSSPRKDTRKSEIVAALMRGNLIGRRQPLLPRVLSVSNGAAVTRKPFKPPCPQRYSDQNDDLARRLWARKRFVPWGSSRPALITITNCLNIPNVVETVVPEESVSLPPGVEPLVLWQP</sequence>
<organism evidence="2 3">
    <name type="scientific">Protea cynaroides</name>
    <dbReference type="NCBI Taxonomy" id="273540"/>
    <lineage>
        <taxon>Eukaryota</taxon>
        <taxon>Viridiplantae</taxon>
        <taxon>Streptophyta</taxon>
        <taxon>Embryophyta</taxon>
        <taxon>Tracheophyta</taxon>
        <taxon>Spermatophyta</taxon>
        <taxon>Magnoliopsida</taxon>
        <taxon>Proteales</taxon>
        <taxon>Proteaceae</taxon>
        <taxon>Protea</taxon>
    </lineage>
</organism>
<dbReference type="OrthoDB" id="413460at2759"/>
<comment type="caution">
    <text evidence="2">The sequence shown here is derived from an EMBL/GenBank/DDBJ whole genome shotgun (WGS) entry which is preliminary data.</text>
</comment>
<reference evidence="2" key="1">
    <citation type="journal article" date="2023" name="Plant J.">
        <title>The genome of the king protea, Protea cynaroides.</title>
        <authorList>
            <person name="Chang J."/>
            <person name="Duong T.A."/>
            <person name="Schoeman C."/>
            <person name="Ma X."/>
            <person name="Roodt D."/>
            <person name="Barker N."/>
            <person name="Li Z."/>
            <person name="Van de Peer Y."/>
            <person name="Mizrachi E."/>
        </authorList>
    </citation>
    <scope>NUCLEOTIDE SEQUENCE</scope>
    <source>
        <tissue evidence="2">Young leaves</tissue>
    </source>
</reference>
<proteinExistence type="predicted"/>
<evidence type="ECO:0000256" key="1">
    <source>
        <dbReference type="SAM" id="MobiDB-lite"/>
    </source>
</evidence>
<dbReference type="Proteomes" id="UP001141806">
    <property type="component" value="Unassembled WGS sequence"/>
</dbReference>
<protein>
    <submittedName>
        <fullName evidence="2">Uncharacterized protein</fullName>
    </submittedName>
</protein>
<accession>A0A9Q0HE84</accession>
<feature type="region of interest" description="Disordered" evidence="1">
    <location>
        <begin position="1"/>
        <end position="50"/>
    </location>
</feature>
<dbReference type="AlphaFoldDB" id="A0A9Q0HE84"/>
<evidence type="ECO:0000313" key="2">
    <source>
        <dbReference type="EMBL" id="KAJ4964693.1"/>
    </source>
</evidence>
<name>A0A9Q0HE84_9MAGN</name>